<reference evidence="2" key="2">
    <citation type="submission" date="2020-07" db="EMBL/GenBank/DDBJ databases">
        <authorList>
            <person name="Vera ALvarez R."/>
            <person name="Arias-Moreno D.M."/>
            <person name="Jimenez-Jacinto V."/>
            <person name="Jimenez-Bremont J.F."/>
            <person name="Swaminathan K."/>
            <person name="Moose S.P."/>
            <person name="Guerrero-Gonzalez M.L."/>
            <person name="Marino-Ramirez L."/>
            <person name="Landsman D."/>
            <person name="Rodriguez-Kessler M."/>
            <person name="Delgado-Sanchez P."/>
        </authorList>
    </citation>
    <scope>NUCLEOTIDE SEQUENCE</scope>
    <source>
        <tissue evidence="2">Cladode</tissue>
    </source>
</reference>
<evidence type="ECO:0000256" key="1">
    <source>
        <dbReference type="SAM" id="MobiDB-lite"/>
    </source>
</evidence>
<name>A0A7C9AKS7_OPUST</name>
<organism evidence="2">
    <name type="scientific">Opuntia streptacantha</name>
    <name type="common">Prickly pear cactus</name>
    <name type="synonym">Opuntia cardona</name>
    <dbReference type="NCBI Taxonomy" id="393608"/>
    <lineage>
        <taxon>Eukaryota</taxon>
        <taxon>Viridiplantae</taxon>
        <taxon>Streptophyta</taxon>
        <taxon>Embryophyta</taxon>
        <taxon>Tracheophyta</taxon>
        <taxon>Spermatophyta</taxon>
        <taxon>Magnoliopsida</taxon>
        <taxon>eudicotyledons</taxon>
        <taxon>Gunneridae</taxon>
        <taxon>Pentapetalae</taxon>
        <taxon>Caryophyllales</taxon>
        <taxon>Cactineae</taxon>
        <taxon>Cactaceae</taxon>
        <taxon>Opuntioideae</taxon>
        <taxon>Opuntia</taxon>
    </lineage>
</organism>
<protein>
    <submittedName>
        <fullName evidence="2">Uncharacterized protein</fullName>
    </submittedName>
</protein>
<evidence type="ECO:0000313" key="2">
    <source>
        <dbReference type="EMBL" id="MBA4669210.1"/>
    </source>
</evidence>
<sequence>MADCSLVSRSFFLEFSPASSSSLRPREDALSTSLSSPAPADSLSPELRFPLTVETVLFGDDTPASSSSAPAGLFTSIPFKNVGLQVSEFRSEEGGKESVLRFHGSF</sequence>
<dbReference type="AlphaFoldDB" id="A0A7C9AKS7"/>
<feature type="region of interest" description="Disordered" evidence="1">
    <location>
        <begin position="19"/>
        <end position="45"/>
    </location>
</feature>
<proteinExistence type="predicted"/>
<feature type="compositionally biased region" description="Low complexity" evidence="1">
    <location>
        <begin position="30"/>
        <end position="45"/>
    </location>
</feature>
<accession>A0A7C9AKS7</accession>
<reference evidence="2" key="1">
    <citation type="journal article" date="2013" name="J. Plant Res.">
        <title>Effect of fungi and light on seed germination of three Opuntia species from semiarid lands of central Mexico.</title>
        <authorList>
            <person name="Delgado-Sanchez P."/>
            <person name="Jimenez-Bremont J.F."/>
            <person name="Guerrero-Gonzalez Mde L."/>
            <person name="Flores J."/>
        </authorList>
    </citation>
    <scope>NUCLEOTIDE SEQUENCE</scope>
    <source>
        <tissue evidence="2">Cladode</tissue>
    </source>
</reference>
<dbReference type="EMBL" id="GISG01242749">
    <property type="protein sequence ID" value="MBA4669210.1"/>
    <property type="molecule type" value="Transcribed_RNA"/>
</dbReference>